<evidence type="ECO:0000313" key="1">
    <source>
        <dbReference type="EMBL" id="TDZ79241.1"/>
    </source>
</evidence>
<dbReference type="RefSeq" id="WP_153226831.1">
    <property type="nucleotide sequence ID" value="NZ_PECH01000008.1"/>
</dbReference>
<dbReference type="EMBL" id="PECH01000008">
    <property type="protein sequence ID" value="TDZ79241.1"/>
    <property type="molecule type" value="Genomic_DNA"/>
</dbReference>
<gene>
    <name evidence="1" type="ORF">DE4585_02976</name>
</gene>
<organism evidence="1 2">
    <name type="scientific">Mycobacteroides salmoniphilum</name>
    <dbReference type="NCBI Taxonomy" id="404941"/>
    <lineage>
        <taxon>Bacteria</taxon>
        <taxon>Bacillati</taxon>
        <taxon>Actinomycetota</taxon>
        <taxon>Actinomycetes</taxon>
        <taxon>Mycobacteriales</taxon>
        <taxon>Mycobacteriaceae</taxon>
        <taxon>Mycobacteroides</taxon>
    </lineage>
</organism>
<dbReference type="AlphaFoldDB" id="A0A4R8RXE2"/>
<comment type="caution">
    <text evidence="1">The sequence shown here is derived from an EMBL/GenBank/DDBJ whole genome shotgun (WGS) entry which is preliminary data.</text>
</comment>
<proteinExistence type="predicted"/>
<accession>A0A4R8RXE2</accession>
<evidence type="ECO:0000313" key="2">
    <source>
        <dbReference type="Proteomes" id="UP000295117"/>
    </source>
</evidence>
<protein>
    <submittedName>
        <fullName evidence="1">Uncharacterized protein</fullName>
    </submittedName>
</protein>
<name>A0A4R8RXE2_9MYCO</name>
<dbReference type="Proteomes" id="UP000295117">
    <property type="component" value="Unassembled WGS sequence"/>
</dbReference>
<reference evidence="1 2" key="1">
    <citation type="journal article" date="2019" name="Sci. Rep.">
        <title>Extended insight into the Mycobacterium chelonae-abscessus complex through whole genome sequencing of Mycobacterium salmoniphilum outbreak and Mycobacterium salmoniphilum-like strains.</title>
        <authorList>
            <person name="Behra P.R.K."/>
            <person name="Das S."/>
            <person name="Pettersson B.M.F."/>
            <person name="Shirreff L."/>
            <person name="DuCote T."/>
            <person name="Jacobsson K.G."/>
            <person name="Ennis D.G."/>
            <person name="Kirsebom L.A."/>
        </authorList>
    </citation>
    <scope>NUCLEOTIDE SEQUENCE [LARGE SCALE GENOMIC DNA]</scope>
    <source>
        <strain evidence="1 2">DE 4585</strain>
    </source>
</reference>
<sequence length="210" mass="23663">MWLFFRTEDDVSSGSFQEIWSQRRGSSMRGEQVADVFAGECPEVHPRERGWLFNLKQTRLTEEETLEAQLTEVTEYFSQSVYKPGYSSEEVADVSTQLGIEILNPWRDVMTAKTVLLEGWSLQGEQTILQIFGPPDIVDVNSAKDQSMGYSDTHESGILAVASDGIGRVYCLDIAANQQTISLRSPSDAFAPIGQSRPVNQFLKDFLPWW</sequence>